<keyword evidence="3" id="KW-1185">Reference proteome</keyword>
<dbReference type="Proteomes" id="UP001605036">
    <property type="component" value="Unassembled WGS sequence"/>
</dbReference>
<organism evidence="2 3">
    <name type="scientific">Riccia fluitans</name>
    <dbReference type="NCBI Taxonomy" id="41844"/>
    <lineage>
        <taxon>Eukaryota</taxon>
        <taxon>Viridiplantae</taxon>
        <taxon>Streptophyta</taxon>
        <taxon>Embryophyta</taxon>
        <taxon>Marchantiophyta</taxon>
        <taxon>Marchantiopsida</taxon>
        <taxon>Marchantiidae</taxon>
        <taxon>Marchantiales</taxon>
        <taxon>Ricciaceae</taxon>
        <taxon>Riccia</taxon>
    </lineage>
</organism>
<feature type="region of interest" description="Disordered" evidence="1">
    <location>
        <begin position="122"/>
        <end position="162"/>
    </location>
</feature>
<feature type="compositionally biased region" description="Basic and acidic residues" evidence="1">
    <location>
        <begin position="22"/>
        <end position="32"/>
    </location>
</feature>
<proteinExistence type="predicted"/>
<feature type="region of interest" description="Disordered" evidence="1">
    <location>
        <begin position="1"/>
        <end position="80"/>
    </location>
</feature>
<comment type="caution">
    <text evidence="2">The sequence shown here is derived from an EMBL/GenBank/DDBJ whole genome shotgun (WGS) entry which is preliminary data.</text>
</comment>
<dbReference type="EMBL" id="JBHFFA010000004">
    <property type="protein sequence ID" value="KAL2630524.1"/>
    <property type="molecule type" value="Genomic_DNA"/>
</dbReference>
<reference evidence="2 3" key="1">
    <citation type="submission" date="2024-09" db="EMBL/GenBank/DDBJ databases">
        <title>Chromosome-scale assembly of Riccia fluitans.</title>
        <authorList>
            <person name="Paukszto L."/>
            <person name="Sawicki J."/>
            <person name="Karawczyk K."/>
            <person name="Piernik-Szablinska J."/>
            <person name="Szczecinska M."/>
            <person name="Mazdziarz M."/>
        </authorList>
    </citation>
    <scope>NUCLEOTIDE SEQUENCE [LARGE SCALE GENOMIC DNA]</scope>
    <source>
        <strain evidence="2">Rf_01</strain>
        <tissue evidence="2">Aerial parts of the thallus</tissue>
    </source>
</reference>
<dbReference type="AlphaFoldDB" id="A0ABD1YJE0"/>
<feature type="compositionally biased region" description="Low complexity" evidence="1">
    <location>
        <begin position="152"/>
        <end position="162"/>
    </location>
</feature>
<evidence type="ECO:0000313" key="3">
    <source>
        <dbReference type="Proteomes" id="UP001605036"/>
    </source>
</evidence>
<protein>
    <submittedName>
        <fullName evidence="2">Uncharacterized protein</fullName>
    </submittedName>
</protein>
<evidence type="ECO:0000256" key="1">
    <source>
        <dbReference type="SAM" id="MobiDB-lite"/>
    </source>
</evidence>
<sequence length="162" mass="17867">MMQPFLEQTLRDSTARKTLLSRQERECREARRQARASHFQAIPEESELPTVEAFSEAEESELPFVEVSLGESEDREELEPRRATILNSPREHVRREVQMEMQGGNLDTMDGAAQLFDNLQVGGGADAIGTPPQIEHNDPSGAGLAKSKSSDDQNSSTSLLAG</sequence>
<gene>
    <name evidence="2" type="ORF">R1flu_015210</name>
</gene>
<accession>A0ABD1YJE0</accession>
<evidence type="ECO:0000313" key="2">
    <source>
        <dbReference type="EMBL" id="KAL2630524.1"/>
    </source>
</evidence>
<name>A0ABD1YJE0_9MARC</name>